<proteinExistence type="predicted"/>
<dbReference type="Pfam" id="PF17389">
    <property type="entry name" value="Bac_rhamnosid6H"/>
    <property type="match status" value="1"/>
</dbReference>
<dbReference type="EMBL" id="CAJVRM010000454">
    <property type="protein sequence ID" value="CAG8981189.1"/>
    <property type="molecule type" value="Genomic_DNA"/>
</dbReference>
<sequence>MTPLLSLFCLLTSVGSVLSEAPYSEYILAPSTRTLYPEKVYNVNGSISNPETLLGGPRGNAIFNGVSAITFDFLKNIGGVVSITVESSTDPSAVLGLTYTESNLWIAGDRSDATGDDGPDEVIFLPAGEPGHYTVERLHDRGSFRYLSVVSNSPGTIRVSQVSVWYTAAPVQELREYAGWFHTNDELLNRIWYAGAYTNQLCTIDPKWGNALGRPNTPNDTTPDTQAWWSNDTITEGRTTTTDGAKRDRQVWPGDMAIGLPSIFVSTNDRESPRNGLTSLLALQSDNGMLPWAGYPFNERGIVSFTYHLYTLIGISYYYEYFGDLEYLKGNWGNFTKGMEWSLSYIDDTGLMNVTSSADWLRVGMGGHNVEANSILYYTLNKGITLAKLLNDTTKVDEYTPIAAKIKTVVNELLWNPDTNLYIDNETTTLSPQDGNAWAVKANITTSTAQSSNVTRALTERWGTLGAPAPEAGGSPATISPFIGSFELEAHLLGDETLDALELIRRQWGFMINDPRMTNSTFIEGFSADGSLHYQPYRIDSRVSHAHGWSTGPTYLMSFYIGGIHMESSIGKTWSFRPLAGDLTEVDSGYQTPLGTFSSKYSADGKTITAATFTTPEDTVGTVILKGVEGTLVSGNQSIDLVDGKALMVPGGTWDLRFLK</sequence>
<feature type="chain" id="PRO_5040200380" description="Alpha-L-rhamnosidase six-hairpin glycosidase domain-containing protein" evidence="1">
    <location>
        <begin position="20"/>
        <end position="660"/>
    </location>
</feature>
<feature type="signal peptide" evidence="1">
    <location>
        <begin position="1"/>
        <end position="19"/>
    </location>
</feature>
<dbReference type="PANTHER" id="PTHR34987">
    <property type="entry name" value="C, PUTATIVE (AFU_ORTHOLOGUE AFUA_3G02880)-RELATED"/>
    <property type="match status" value="1"/>
</dbReference>
<protein>
    <recommendedName>
        <fullName evidence="2">Alpha-L-rhamnosidase six-hairpin glycosidase domain-containing protein</fullName>
    </recommendedName>
</protein>
<feature type="domain" description="Alpha-L-rhamnosidase six-hairpin glycosidase" evidence="2">
    <location>
        <begin position="240"/>
        <end position="460"/>
    </location>
</feature>
<dbReference type="PANTHER" id="PTHR34987:SF6">
    <property type="entry name" value="ALPHA-L-RHAMNOSIDASE SIX-HAIRPIN GLYCOSIDASE DOMAIN-CONTAINING PROTEIN"/>
    <property type="match status" value="1"/>
</dbReference>
<keyword evidence="1" id="KW-0732">Signal</keyword>
<dbReference type="Gene3D" id="1.50.10.10">
    <property type="match status" value="1"/>
</dbReference>
<dbReference type="AlphaFoldDB" id="A0A9N9LZ89"/>
<gene>
    <name evidence="3" type="ORF">HYALB_00012809</name>
</gene>
<evidence type="ECO:0000313" key="3">
    <source>
        <dbReference type="EMBL" id="CAG8981189.1"/>
    </source>
</evidence>
<organism evidence="3 4">
    <name type="scientific">Hymenoscyphus albidus</name>
    <dbReference type="NCBI Taxonomy" id="595503"/>
    <lineage>
        <taxon>Eukaryota</taxon>
        <taxon>Fungi</taxon>
        <taxon>Dikarya</taxon>
        <taxon>Ascomycota</taxon>
        <taxon>Pezizomycotina</taxon>
        <taxon>Leotiomycetes</taxon>
        <taxon>Helotiales</taxon>
        <taxon>Helotiaceae</taxon>
        <taxon>Hymenoscyphus</taxon>
    </lineage>
</organism>
<dbReference type="GO" id="GO:0005975">
    <property type="term" value="P:carbohydrate metabolic process"/>
    <property type="evidence" value="ECO:0007669"/>
    <property type="project" value="InterPro"/>
</dbReference>
<dbReference type="InterPro" id="IPR012341">
    <property type="entry name" value="6hp_glycosidase-like_sf"/>
</dbReference>
<keyword evidence="4" id="KW-1185">Reference proteome</keyword>
<evidence type="ECO:0000256" key="1">
    <source>
        <dbReference type="SAM" id="SignalP"/>
    </source>
</evidence>
<dbReference type="SUPFAM" id="SSF48208">
    <property type="entry name" value="Six-hairpin glycosidases"/>
    <property type="match status" value="1"/>
</dbReference>
<dbReference type="OrthoDB" id="10036721at2759"/>
<reference evidence="3" key="1">
    <citation type="submission" date="2021-07" db="EMBL/GenBank/DDBJ databases">
        <authorList>
            <person name="Durling M."/>
        </authorList>
    </citation>
    <scope>NUCLEOTIDE SEQUENCE</scope>
</reference>
<accession>A0A9N9LZ89</accession>
<evidence type="ECO:0000259" key="2">
    <source>
        <dbReference type="Pfam" id="PF17389"/>
    </source>
</evidence>
<dbReference type="GO" id="GO:0003824">
    <property type="term" value="F:catalytic activity"/>
    <property type="evidence" value="ECO:0007669"/>
    <property type="project" value="UniProtKB-ARBA"/>
</dbReference>
<evidence type="ECO:0000313" key="4">
    <source>
        <dbReference type="Proteomes" id="UP000701801"/>
    </source>
</evidence>
<dbReference type="Gene3D" id="2.60.420.10">
    <property type="entry name" value="Maltose phosphorylase, domain 3"/>
    <property type="match status" value="1"/>
</dbReference>
<name>A0A9N9LZ89_9HELO</name>
<dbReference type="Proteomes" id="UP000701801">
    <property type="component" value="Unassembled WGS sequence"/>
</dbReference>
<dbReference type="InterPro" id="IPR008928">
    <property type="entry name" value="6-hairpin_glycosidase_sf"/>
</dbReference>
<comment type="caution">
    <text evidence="3">The sequence shown here is derived from an EMBL/GenBank/DDBJ whole genome shotgun (WGS) entry which is preliminary data.</text>
</comment>
<dbReference type="InterPro" id="IPR035396">
    <property type="entry name" value="Bac_rhamnosid6H"/>
</dbReference>